<reference evidence="10" key="1">
    <citation type="submission" date="2021-10" db="EMBL/GenBank/DDBJ databases">
        <title>Tropical sea cucumber genome reveals ecological adaptation and Cuvierian tubules defense mechanism.</title>
        <authorList>
            <person name="Chen T."/>
        </authorList>
    </citation>
    <scope>NUCLEOTIDE SEQUENCE</scope>
    <source>
        <strain evidence="10">Nanhai2018</strain>
        <tissue evidence="10">Muscle</tissue>
    </source>
</reference>
<feature type="compositionally biased region" description="Basic and acidic residues" evidence="8">
    <location>
        <begin position="782"/>
        <end position="824"/>
    </location>
</feature>
<evidence type="ECO:0000313" key="11">
    <source>
        <dbReference type="Proteomes" id="UP001152320"/>
    </source>
</evidence>
<feature type="compositionally biased region" description="Low complexity" evidence="8">
    <location>
        <begin position="155"/>
        <end position="165"/>
    </location>
</feature>
<dbReference type="SUPFAM" id="SSF57903">
    <property type="entry name" value="FYVE/PHD zinc finger"/>
    <property type="match status" value="1"/>
</dbReference>
<keyword evidence="4 7" id="KW-0863">Zinc-finger</keyword>
<organism evidence="10 11">
    <name type="scientific">Holothuria leucospilota</name>
    <name type="common">Black long sea cucumber</name>
    <name type="synonym">Mertensiothuria leucospilota</name>
    <dbReference type="NCBI Taxonomy" id="206669"/>
    <lineage>
        <taxon>Eukaryota</taxon>
        <taxon>Metazoa</taxon>
        <taxon>Echinodermata</taxon>
        <taxon>Eleutherozoa</taxon>
        <taxon>Echinozoa</taxon>
        <taxon>Holothuroidea</taxon>
        <taxon>Aspidochirotacea</taxon>
        <taxon>Aspidochirotida</taxon>
        <taxon>Holothuriidae</taxon>
        <taxon>Holothuria</taxon>
    </lineage>
</organism>
<evidence type="ECO:0000256" key="2">
    <source>
        <dbReference type="ARBA" id="ARBA00022723"/>
    </source>
</evidence>
<dbReference type="PROSITE" id="PS01359">
    <property type="entry name" value="ZF_PHD_1"/>
    <property type="match status" value="1"/>
</dbReference>
<feature type="region of interest" description="Disordered" evidence="8">
    <location>
        <begin position="1225"/>
        <end position="1348"/>
    </location>
</feature>
<dbReference type="Pfam" id="PF20826">
    <property type="entry name" value="PHD_5"/>
    <property type="match status" value="1"/>
</dbReference>
<dbReference type="SMART" id="SM00561">
    <property type="entry name" value="MBT"/>
    <property type="match status" value="1"/>
</dbReference>
<evidence type="ECO:0000256" key="6">
    <source>
        <dbReference type="ARBA" id="ARBA00023242"/>
    </source>
</evidence>
<feature type="compositionally biased region" description="Polar residues" evidence="8">
    <location>
        <begin position="1494"/>
        <end position="1515"/>
    </location>
</feature>
<keyword evidence="6" id="KW-0539">Nucleus</keyword>
<dbReference type="InterPro" id="IPR002999">
    <property type="entry name" value="Tudor"/>
</dbReference>
<keyword evidence="11" id="KW-1185">Reference proteome</keyword>
<feature type="region of interest" description="Disordered" evidence="8">
    <location>
        <begin position="643"/>
        <end position="847"/>
    </location>
</feature>
<dbReference type="CDD" id="cd20104">
    <property type="entry name" value="MBT_PHF20L1-like"/>
    <property type="match status" value="1"/>
</dbReference>
<feature type="compositionally biased region" description="Basic and acidic residues" evidence="8">
    <location>
        <begin position="1176"/>
        <end position="1186"/>
    </location>
</feature>
<evidence type="ECO:0000256" key="4">
    <source>
        <dbReference type="ARBA" id="ARBA00022771"/>
    </source>
</evidence>
<feature type="compositionally biased region" description="Basic and acidic residues" evidence="8">
    <location>
        <begin position="281"/>
        <end position="292"/>
    </location>
</feature>
<name>A0A9Q1BA57_HOLLE</name>
<feature type="compositionally biased region" description="Basic and acidic residues" evidence="8">
    <location>
        <begin position="743"/>
        <end position="761"/>
    </location>
</feature>
<evidence type="ECO:0000256" key="7">
    <source>
        <dbReference type="PROSITE-ProRule" id="PRU00042"/>
    </source>
</evidence>
<dbReference type="InterPro" id="IPR043449">
    <property type="entry name" value="PHF20-like"/>
</dbReference>
<evidence type="ECO:0000256" key="8">
    <source>
        <dbReference type="SAM" id="MobiDB-lite"/>
    </source>
</evidence>
<dbReference type="Gene3D" id="3.30.160.60">
    <property type="entry name" value="Classic Zinc Finger"/>
    <property type="match status" value="1"/>
</dbReference>
<feature type="region of interest" description="Disordered" evidence="8">
    <location>
        <begin position="245"/>
        <end position="292"/>
    </location>
</feature>
<feature type="compositionally biased region" description="Low complexity" evidence="8">
    <location>
        <begin position="197"/>
        <end position="211"/>
    </location>
</feature>
<dbReference type="SMART" id="SM00249">
    <property type="entry name" value="PHD"/>
    <property type="match status" value="1"/>
</dbReference>
<feature type="compositionally biased region" description="Low complexity" evidence="8">
    <location>
        <begin position="1381"/>
        <end position="1393"/>
    </location>
</feature>
<evidence type="ECO:0000256" key="3">
    <source>
        <dbReference type="ARBA" id="ARBA00022737"/>
    </source>
</evidence>
<feature type="compositionally biased region" description="Polar residues" evidence="8">
    <location>
        <begin position="166"/>
        <end position="196"/>
    </location>
</feature>
<comment type="subcellular location">
    <subcellularLocation>
        <location evidence="1">Nucleus</location>
    </subcellularLocation>
</comment>
<dbReference type="InterPro" id="IPR013087">
    <property type="entry name" value="Znf_C2H2_type"/>
</dbReference>
<feature type="compositionally biased region" description="Polar residues" evidence="8">
    <location>
        <begin position="100"/>
        <end position="110"/>
    </location>
</feature>
<dbReference type="SUPFAM" id="SSF63748">
    <property type="entry name" value="Tudor/PWWP/MBT"/>
    <property type="match status" value="1"/>
</dbReference>
<feature type="compositionally biased region" description="Basic residues" evidence="8">
    <location>
        <begin position="669"/>
        <end position="681"/>
    </location>
</feature>
<feature type="compositionally biased region" description="Basic and acidic residues" evidence="8">
    <location>
        <begin position="925"/>
        <end position="935"/>
    </location>
</feature>
<dbReference type="SUPFAM" id="SSF54160">
    <property type="entry name" value="Chromo domain-like"/>
    <property type="match status" value="1"/>
</dbReference>
<feature type="compositionally biased region" description="Basic and acidic residues" evidence="8">
    <location>
        <begin position="46"/>
        <end position="70"/>
    </location>
</feature>
<feature type="compositionally biased region" description="Polar residues" evidence="8">
    <location>
        <begin position="1240"/>
        <end position="1250"/>
    </location>
</feature>
<comment type="caution">
    <text evidence="10">The sequence shown here is derived from an EMBL/GenBank/DDBJ whole genome shotgun (WGS) entry which is preliminary data.</text>
</comment>
<feature type="domain" description="C2H2-type" evidence="9">
    <location>
        <begin position="614"/>
        <end position="644"/>
    </location>
</feature>
<proteinExistence type="predicted"/>
<feature type="compositionally biased region" description="Polar residues" evidence="8">
    <location>
        <begin position="1365"/>
        <end position="1374"/>
    </location>
</feature>
<feature type="compositionally biased region" description="Basic and acidic residues" evidence="8">
    <location>
        <begin position="1550"/>
        <end position="1560"/>
    </location>
</feature>
<dbReference type="Gene3D" id="3.30.40.10">
    <property type="entry name" value="Zinc/RING finger domain, C3HC4 (zinc finger)"/>
    <property type="match status" value="1"/>
</dbReference>
<feature type="compositionally biased region" description="Polar residues" evidence="8">
    <location>
        <begin position="1265"/>
        <end position="1294"/>
    </location>
</feature>
<evidence type="ECO:0000256" key="1">
    <source>
        <dbReference type="ARBA" id="ARBA00004123"/>
    </source>
</evidence>
<feature type="compositionally biased region" description="Basic residues" evidence="8">
    <location>
        <begin position="652"/>
        <end position="661"/>
    </location>
</feature>
<dbReference type="InterPro" id="IPR013083">
    <property type="entry name" value="Znf_RING/FYVE/PHD"/>
</dbReference>
<dbReference type="GO" id="GO:0044545">
    <property type="term" value="C:NSL complex"/>
    <property type="evidence" value="ECO:0007669"/>
    <property type="project" value="TreeGrafter"/>
</dbReference>
<evidence type="ECO:0000259" key="9">
    <source>
        <dbReference type="PROSITE" id="PS50157"/>
    </source>
</evidence>
<feature type="compositionally biased region" description="Basic and acidic residues" evidence="8">
    <location>
        <begin position="501"/>
        <end position="515"/>
    </location>
</feature>
<feature type="region of interest" description="Disordered" evidence="8">
    <location>
        <begin position="458"/>
        <end position="540"/>
    </location>
</feature>
<feature type="region of interest" description="Disordered" evidence="8">
    <location>
        <begin position="1169"/>
        <end position="1194"/>
    </location>
</feature>
<dbReference type="SMART" id="SM00333">
    <property type="entry name" value="TUDOR"/>
    <property type="match status" value="2"/>
</dbReference>
<gene>
    <name evidence="10" type="ORF">HOLleu_39859</name>
</gene>
<accession>A0A9Q1BA57</accession>
<dbReference type="OrthoDB" id="161570at2759"/>
<dbReference type="Gene3D" id="2.30.30.140">
    <property type="match status" value="2"/>
</dbReference>
<dbReference type="EMBL" id="JAIZAY010000022">
    <property type="protein sequence ID" value="KAJ8020301.1"/>
    <property type="molecule type" value="Genomic_DNA"/>
</dbReference>
<evidence type="ECO:0000313" key="10">
    <source>
        <dbReference type="EMBL" id="KAJ8020301.1"/>
    </source>
</evidence>
<feature type="compositionally biased region" description="Polar residues" evidence="8">
    <location>
        <begin position="766"/>
        <end position="775"/>
    </location>
</feature>
<feature type="compositionally biased region" description="Polar residues" evidence="8">
    <location>
        <begin position="1473"/>
        <end position="1486"/>
    </location>
</feature>
<sequence>MEGSSKGEEETGFAALFNEFVSKVQTEPKSSPEVEETNSDPEDDKQEVHEKSKDDKGHIEGESSHSENKTEVPLSEDNSDIKMESYEHEKESGTSDKDQLQTSSKHSSTLESEETVPATGSEENVIADANIERSKQLLRGASSQESSPQSIRQESSPIPSNSDSSYQTSPASSTLSSTIITPASSPLTTLQSRSTILSAASSKLSSSSSRRVPSKVEKPVLRDRAGRKRYNSLESEFVVNIDVRRERSKSGAVSQSSSRRRQSRADREGPRYRNQRGKPTPKPEERKRPQEKVMRPGLEFVVGFKLEAMDFCQNKWYAAKIVQVDEEDQQVLIHFEKWNSRYDEWIDCESERLRPLVRQSTRKETQPQQHPTGEYKYGEEVLARWSDCRYYPAKVLNINKNGTYRMLFYDGIEKNVLATNIRVMPDELKAQNFFSNFTLPPAPPVKGKKRWFAKEENFPAPTQQPDTTPEPTTPTTTTTKRRLSSGPTSPLSPLPVPSKKVKVDEKVKSPKEVKTPKTKVAAPPASTEPIPESQASSESQFQLPFISSDVGVPIMVDPKPVLKPVLSSAKMEELISRNIKEPLLNDKDLGLLRDRRKKILAPKELVIDLDHNKYKCDVKGCDKSFRKSTLLEYHKKYYHATKTSTSSAASRVLHRTRKRMTGSRSDSRSRRRSKGIQRKRLSAPADLVSSYPTRRADRSLVKKGVVSPGAVPADESPKSPQADRRSSRIRHHSAPLQTQVPETRIKPRPPEKAASDPKMEDPVASIKSQGTTEEAVNSAEVAPKKQEEVAPETVSKEVEMKSPSVEKVEKVYETRHQYAKKPDETTSTVKHALDTSRELAEKTEKEEVPLVREMKSILKDVSMLQEEIRKEEERHRHRRKHKKNKDRKRRKKKKKDKEKKRRTKVKEKTGDDGSDEDTDTEEEDEQRKEERRLPLNDDTPSRILFKQPSQVTEVKRHPTATFRSLVGVDDDVVKCICKNTQEEGFMIQCEVCNCWQHSTCVGLSDKSVPKTYACFYCHVSRGGMPPFYDSETYEWFESGSLPRFPNFGKERSHQQEKWDKSFRLTTNGLIADLLMLAEVLQSLQHKISILQNPDHPEAKLWAKDWILRSRKEAAASITDCRMSDDLASTLKEMFSLGKLLQQGEESHLGEGSERSGLLYGGIGPIAGEGDAVSSSMDEHFEGDSKKGTGVPTDHIMVTDGTVEVLSGGDGVSGGMKGMDETEAAIHSESSTSIGADLAGTSVQGSQSTNMGGEGVPVSSKDDGTQARSNPQLHPAVTQSEPQSVSTSQESSGVTSKVGDMVTSSLDGVTLTQTKQTKESSGDTSDVAVREKSSGSDMQEIDENSESTETRVLPQTQVARNVDTVAGSTDENINLSEPADISHQSITASSSSKSPDVVSGNQDISTVSSVITSTSVLKKELPSTEQKALASDSKQEMGVVSGSDKSVSQKEVSGADYNPIARGSEPSTGEFPHGQNTELSKPVQSFQPVEDQATPHATSTEILLSDKSSTPVMTDSSKVKGNERVVKGDDGVELVSGSDDSVGMDPTNAKSSEESQSDGKKMVLNVEDVIRRQMSKDNPEASKPTENESEGDEMSLTGAPTHEDTEMQEVEPMDVDNTNSQDKDAESSVEPGTELVSENVVHEEGLEDVNVEVSQAYLLRHINTLHDQLSERMNLIEMEVEKLEKMFFSSASEWQAITQDQTVMKKKMRVLLGDLHKINTIVSL</sequence>
<feature type="compositionally biased region" description="Polar residues" evidence="8">
    <location>
        <begin position="141"/>
        <end position="154"/>
    </location>
</feature>
<feature type="compositionally biased region" description="Basic and acidic residues" evidence="8">
    <location>
        <begin position="214"/>
        <end position="223"/>
    </location>
</feature>
<feature type="region of interest" description="Disordered" evidence="8">
    <location>
        <begin position="1414"/>
        <end position="1633"/>
    </location>
</feature>
<feature type="compositionally biased region" description="Basic residues" evidence="8">
    <location>
        <begin position="875"/>
        <end position="905"/>
    </location>
</feature>
<feature type="compositionally biased region" description="Low complexity" evidence="8">
    <location>
        <begin position="459"/>
        <end position="489"/>
    </location>
</feature>
<dbReference type="GO" id="GO:0008270">
    <property type="term" value="F:zinc ion binding"/>
    <property type="evidence" value="ECO:0007669"/>
    <property type="project" value="UniProtKB-KW"/>
</dbReference>
<dbReference type="InterPro" id="IPR001965">
    <property type="entry name" value="Znf_PHD"/>
</dbReference>
<keyword evidence="2" id="KW-0479">Metal-binding</keyword>
<dbReference type="PANTHER" id="PTHR15856">
    <property type="entry name" value="PHD FINGER PROTEIN 20-RELATED"/>
    <property type="match status" value="1"/>
</dbReference>
<dbReference type="GO" id="GO:0005634">
    <property type="term" value="C:nucleus"/>
    <property type="evidence" value="ECO:0007669"/>
    <property type="project" value="UniProtKB-SubCell"/>
</dbReference>
<feature type="compositionally biased region" description="Basic and acidic residues" evidence="8">
    <location>
        <begin position="79"/>
        <end position="99"/>
    </location>
</feature>
<dbReference type="InterPro" id="IPR011011">
    <property type="entry name" value="Znf_FYVE_PHD"/>
</dbReference>
<dbReference type="InterPro" id="IPR004092">
    <property type="entry name" value="Mbt"/>
</dbReference>
<keyword evidence="3" id="KW-0677">Repeat</keyword>
<dbReference type="PANTHER" id="PTHR15856:SF51">
    <property type="entry name" value="MBD-R2"/>
    <property type="match status" value="1"/>
</dbReference>
<dbReference type="SMART" id="SM00355">
    <property type="entry name" value="ZnF_C2H2"/>
    <property type="match status" value="1"/>
</dbReference>
<feature type="compositionally biased region" description="Acidic residues" evidence="8">
    <location>
        <begin position="33"/>
        <end position="45"/>
    </location>
</feature>
<feature type="compositionally biased region" description="Basic and acidic residues" evidence="8">
    <location>
        <begin position="715"/>
        <end position="726"/>
    </location>
</feature>
<dbReference type="PROSITE" id="PS50157">
    <property type="entry name" value="ZINC_FINGER_C2H2_2"/>
    <property type="match status" value="1"/>
</dbReference>
<dbReference type="GO" id="GO:0006357">
    <property type="term" value="P:regulation of transcription by RNA polymerase II"/>
    <property type="evidence" value="ECO:0007669"/>
    <property type="project" value="TreeGrafter"/>
</dbReference>
<feature type="region of interest" description="Disordered" evidence="8">
    <location>
        <begin position="1362"/>
        <end position="1401"/>
    </location>
</feature>
<feature type="compositionally biased region" description="Basic and acidic residues" evidence="8">
    <location>
        <begin position="831"/>
        <end position="847"/>
    </location>
</feature>
<feature type="compositionally biased region" description="Acidic residues" evidence="8">
    <location>
        <begin position="912"/>
        <end position="924"/>
    </location>
</feature>
<feature type="compositionally biased region" description="Basic and acidic residues" evidence="8">
    <location>
        <begin position="1567"/>
        <end position="1585"/>
    </location>
</feature>
<dbReference type="InterPro" id="IPR016197">
    <property type="entry name" value="Chromo-like_dom_sf"/>
</dbReference>
<dbReference type="Proteomes" id="UP001152320">
    <property type="component" value="Chromosome 22"/>
</dbReference>
<feature type="compositionally biased region" description="Basic and acidic residues" evidence="8">
    <location>
        <begin position="1516"/>
        <end position="1529"/>
    </location>
</feature>
<feature type="region of interest" description="Disordered" evidence="8">
    <location>
        <begin position="868"/>
        <end position="951"/>
    </location>
</feature>
<keyword evidence="5" id="KW-0862">Zinc</keyword>
<feature type="region of interest" description="Disordered" evidence="8">
    <location>
        <begin position="1"/>
        <end position="223"/>
    </location>
</feature>
<feature type="compositionally biased region" description="Polar residues" evidence="8">
    <location>
        <begin position="1301"/>
        <end position="1314"/>
    </location>
</feature>
<dbReference type="InterPro" id="IPR019786">
    <property type="entry name" value="Zinc_finger_PHD-type_CS"/>
</dbReference>
<dbReference type="Pfam" id="PF02820">
    <property type="entry name" value="MBT"/>
    <property type="match status" value="1"/>
</dbReference>
<dbReference type="CDD" id="cd20386">
    <property type="entry name" value="Tudor_PHF20-like"/>
    <property type="match status" value="1"/>
</dbReference>
<evidence type="ECO:0000256" key="5">
    <source>
        <dbReference type="ARBA" id="ARBA00022833"/>
    </source>
</evidence>
<dbReference type="PROSITE" id="PS00028">
    <property type="entry name" value="ZINC_FINGER_C2H2_1"/>
    <property type="match status" value="1"/>
</dbReference>
<protein>
    <submittedName>
        <fullName evidence="10">PHD finger protein 20-like protein 1</fullName>
    </submittedName>
</protein>